<accession>D4AX83</accession>
<reference evidence="3" key="1">
    <citation type="journal article" date="2011" name="Genome Biol.">
        <title>Comparative and functional genomics provide insights into the pathogenicity of dermatophytic fungi.</title>
        <authorList>
            <person name="Burmester A."/>
            <person name="Shelest E."/>
            <person name="Gloeckner G."/>
            <person name="Heddergott C."/>
            <person name="Schindler S."/>
            <person name="Staib P."/>
            <person name="Heidel A."/>
            <person name="Felder M."/>
            <person name="Petzold A."/>
            <person name="Szafranski K."/>
            <person name="Feuermann M."/>
            <person name="Pedruzzi I."/>
            <person name="Priebe S."/>
            <person name="Groth M."/>
            <person name="Winkler R."/>
            <person name="Li W."/>
            <person name="Kniemeyer O."/>
            <person name="Schroeckh V."/>
            <person name="Hertweck C."/>
            <person name="Hube B."/>
            <person name="White T.C."/>
            <person name="Platzer M."/>
            <person name="Guthke R."/>
            <person name="Heitman J."/>
            <person name="Woestemeyer J."/>
            <person name="Zipfel P.F."/>
            <person name="Monod M."/>
            <person name="Brakhage A.A."/>
        </authorList>
    </citation>
    <scope>NUCLEOTIDE SEQUENCE [LARGE SCALE GENOMIC DNA]</scope>
    <source>
        <strain evidence="3">ATCC MYA-4681 / CBS 112371</strain>
    </source>
</reference>
<gene>
    <name evidence="2" type="ORF">ARB_00810</name>
</gene>
<dbReference type="PANTHER" id="PTHR36091">
    <property type="entry name" value="ALTERED INHERITANCE OF MITOCHONDRIA PROTEIN 9, MITOCHONDRIAL"/>
    <property type="match status" value="1"/>
</dbReference>
<evidence type="ECO:0000259" key="1">
    <source>
        <dbReference type="Pfam" id="PF01636"/>
    </source>
</evidence>
<proteinExistence type="predicted"/>
<dbReference type="InterPro" id="IPR011009">
    <property type="entry name" value="Kinase-like_dom_sf"/>
</dbReference>
<dbReference type="PANTHER" id="PTHR36091:SF2">
    <property type="entry name" value="AMINOGLYCOSIDE PHOSPHOTRANSFERASE DOMAIN-CONTAINING PROTEIN"/>
    <property type="match status" value="1"/>
</dbReference>
<dbReference type="eggNOG" id="ENOG502SHAC">
    <property type="taxonomic scope" value="Eukaryota"/>
</dbReference>
<dbReference type="STRING" id="663331.D4AX83"/>
<dbReference type="RefSeq" id="XP_003012928.1">
    <property type="nucleotide sequence ID" value="XM_003012882.1"/>
</dbReference>
<evidence type="ECO:0000313" key="3">
    <source>
        <dbReference type="Proteomes" id="UP000008866"/>
    </source>
</evidence>
<protein>
    <recommendedName>
        <fullName evidence="1">Aminoglycoside phosphotransferase domain-containing protein</fullName>
    </recommendedName>
</protein>
<dbReference type="SUPFAM" id="SSF56112">
    <property type="entry name" value="Protein kinase-like (PK-like)"/>
    <property type="match status" value="1"/>
</dbReference>
<dbReference type="Gene3D" id="3.90.1200.10">
    <property type="match status" value="1"/>
</dbReference>
<sequence length="455" mass="52649">MSSCAGSTIKDIFDSRHSFYNYTSGRWIRIANQFSRYNEAKRLSERHLHFNLHVLLNIIAKSVARPENDITEFSKIGEGGSYRVFEAKFEDGLAVIARLPYPCTIPPTYGIASEVATIEYLRLQGIPIPKVLDWSSSPATNPLGADLYFTDSLPHGTDMVVLPGNSTFCVGPSTEYLWWRLYGNKKVSPEVQIRNLEDFLSVAPHIIPSQEFLNEPTIRHPDFSPNNIFIDEAGEISGIIDWERTSILPLFVQAKMPRYFENYGDEDSENFKFPALREDFNSLPDDEKELEQEMYRRRQTHYYYLGFTSRYNLNHFRTMGSYSGMMRSRLYDVVNRPWEGDNTTLKATLIQMSSYWPGIAAAEMKDTQYPLKYSPEEVKQCLNLDAEQKTANTQMQNLRDAIGINVDGWVSREMYEEATERMAHIKAHMLEIAETEQDREDILQKWPFQDHEEID</sequence>
<dbReference type="AlphaFoldDB" id="D4AX83"/>
<comment type="caution">
    <text evidence="2">The sequence shown here is derived from an EMBL/GenBank/DDBJ whole genome shotgun (WGS) entry which is preliminary data.</text>
</comment>
<feature type="domain" description="Aminoglycoside phosphotransferase" evidence="1">
    <location>
        <begin position="213"/>
        <end position="247"/>
    </location>
</feature>
<organism evidence="2 3">
    <name type="scientific">Arthroderma benhamiae (strain ATCC MYA-4681 / CBS 112371)</name>
    <name type="common">Trichophyton mentagrophytes</name>
    <dbReference type="NCBI Taxonomy" id="663331"/>
    <lineage>
        <taxon>Eukaryota</taxon>
        <taxon>Fungi</taxon>
        <taxon>Dikarya</taxon>
        <taxon>Ascomycota</taxon>
        <taxon>Pezizomycotina</taxon>
        <taxon>Eurotiomycetes</taxon>
        <taxon>Eurotiomycetidae</taxon>
        <taxon>Onygenales</taxon>
        <taxon>Arthrodermataceae</taxon>
        <taxon>Trichophyton</taxon>
    </lineage>
</organism>
<dbReference type="EMBL" id="ABSU01000016">
    <property type="protein sequence ID" value="EFE32288.1"/>
    <property type="molecule type" value="Genomic_DNA"/>
</dbReference>
<dbReference type="OMA" id="YPREALY"/>
<dbReference type="KEGG" id="abe:ARB_00810"/>
<evidence type="ECO:0000313" key="2">
    <source>
        <dbReference type="EMBL" id="EFE32288.1"/>
    </source>
</evidence>
<name>D4AX83_ARTBC</name>
<dbReference type="GeneID" id="9523006"/>
<dbReference type="InterPro" id="IPR002575">
    <property type="entry name" value="Aminoglycoside_PTrfase"/>
</dbReference>
<dbReference type="InterPro" id="IPR051035">
    <property type="entry name" value="Mito_inheritance_9"/>
</dbReference>
<dbReference type="GO" id="GO:0005739">
    <property type="term" value="C:mitochondrion"/>
    <property type="evidence" value="ECO:0007669"/>
    <property type="project" value="TreeGrafter"/>
</dbReference>
<dbReference type="Pfam" id="PF01636">
    <property type="entry name" value="APH"/>
    <property type="match status" value="1"/>
</dbReference>
<dbReference type="HOGENOM" id="CLU_019189_9_1_1"/>
<dbReference type="Proteomes" id="UP000008866">
    <property type="component" value="Unassembled WGS sequence"/>
</dbReference>
<keyword evidence="3" id="KW-1185">Reference proteome</keyword>